<evidence type="ECO:0000313" key="3">
    <source>
        <dbReference type="Proteomes" id="UP000184383"/>
    </source>
</evidence>
<accession>A0A1L9RGZ7</accession>
<dbReference type="GeneID" id="63751560"/>
<organism evidence="2 3">
    <name type="scientific">Aspergillus wentii DTO 134E9</name>
    <dbReference type="NCBI Taxonomy" id="1073089"/>
    <lineage>
        <taxon>Eukaryota</taxon>
        <taxon>Fungi</taxon>
        <taxon>Dikarya</taxon>
        <taxon>Ascomycota</taxon>
        <taxon>Pezizomycotina</taxon>
        <taxon>Eurotiomycetes</taxon>
        <taxon>Eurotiomycetidae</taxon>
        <taxon>Eurotiales</taxon>
        <taxon>Aspergillaceae</taxon>
        <taxon>Aspergillus</taxon>
        <taxon>Aspergillus subgen. Cremei</taxon>
    </lineage>
</organism>
<feature type="compositionally biased region" description="Polar residues" evidence="1">
    <location>
        <begin position="18"/>
        <end position="30"/>
    </location>
</feature>
<dbReference type="VEuPathDB" id="FungiDB:ASPWEDRAFT_42107"/>
<feature type="compositionally biased region" description="Gly residues" evidence="1">
    <location>
        <begin position="35"/>
        <end position="53"/>
    </location>
</feature>
<feature type="region of interest" description="Disordered" evidence="1">
    <location>
        <begin position="18"/>
        <end position="72"/>
    </location>
</feature>
<dbReference type="STRING" id="1073089.A0A1L9RGZ7"/>
<proteinExistence type="predicted"/>
<keyword evidence="3" id="KW-1185">Reference proteome</keyword>
<evidence type="ECO:0000313" key="2">
    <source>
        <dbReference type="EMBL" id="OJJ34184.1"/>
    </source>
</evidence>
<protein>
    <submittedName>
        <fullName evidence="2">Uncharacterized protein</fullName>
    </submittedName>
</protein>
<dbReference type="OrthoDB" id="2121326at2759"/>
<dbReference type="EMBL" id="KV878213">
    <property type="protein sequence ID" value="OJJ34184.1"/>
    <property type="molecule type" value="Genomic_DNA"/>
</dbReference>
<gene>
    <name evidence="2" type="ORF">ASPWEDRAFT_42107</name>
</gene>
<reference evidence="3" key="1">
    <citation type="journal article" date="2017" name="Genome Biol.">
        <title>Comparative genomics reveals high biological diversity and specific adaptations in the industrially and medically important fungal genus Aspergillus.</title>
        <authorList>
            <person name="de Vries R.P."/>
            <person name="Riley R."/>
            <person name="Wiebenga A."/>
            <person name="Aguilar-Osorio G."/>
            <person name="Amillis S."/>
            <person name="Uchima C.A."/>
            <person name="Anderluh G."/>
            <person name="Asadollahi M."/>
            <person name="Askin M."/>
            <person name="Barry K."/>
            <person name="Battaglia E."/>
            <person name="Bayram O."/>
            <person name="Benocci T."/>
            <person name="Braus-Stromeyer S.A."/>
            <person name="Caldana C."/>
            <person name="Canovas D."/>
            <person name="Cerqueira G.C."/>
            <person name="Chen F."/>
            <person name="Chen W."/>
            <person name="Choi C."/>
            <person name="Clum A."/>
            <person name="Dos Santos R.A."/>
            <person name="Damasio A.R."/>
            <person name="Diallinas G."/>
            <person name="Emri T."/>
            <person name="Fekete E."/>
            <person name="Flipphi M."/>
            <person name="Freyberg S."/>
            <person name="Gallo A."/>
            <person name="Gournas C."/>
            <person name="Habgood R."/>
            <person name="Hainaut M."/>
            <person name="Harispe M.L."/>
            <person name="Henrissat B."/>
            <person name="Hilden K.S."/>
            <person name="Hope R."/>
            <person name="Hossain A."/>
            <person name="Karabika E."/>
            <person name="Karaffa L."/>
            <person name="Karanyi Z."/>
            <person name="Krasevec N."/>
            <person name="Kuo A."/>
            <person name="Kusch H."/>
            <person name="LaButti K."/>
            <person name="Lagendijk E.L."/>
            <person name="Lapidus A."/>
            <person name="Levasseur A."/>
            <person name="Lindquist E."/>
            <person name="Lipzen A."/>
            <person name="Logrieco A.F."/>
            <person name="MacCabe A."/>
            <person name="Maekelae M.R."/>
            <person name="Malavazi I."/>
            <person name="Melin P."/>
            <person name="Meyer V."/>
            <person name="Mielnichuk N."/>
            <person name="Miskei M."/>
            <person name="Molnar A.P."/>
            <person name="Mule G."/>
            <person name="Ngan C.Y."/>
            <person name="Orejas M."/>
            <person name="Orosz E."/>
            <person name="Ouedraogo J.P."/>
            <person name="Overkamp K.M."/>
            <person name="Park H.-S."/>
            <person name="Perrone G."/>
            <person name="Piumi F."/>
            <person name="Punt P.J."/>
            <person name="Ram A.F."/>
            <person name="Ramon A."/>
            <person name="Rauscher S."/>
            <person name="Record E."/>
            <person name="Riano-Pachon D.M."/>
            <person name="Robert V."/>
            <person name="Roehrig J."/>
            <person name="Ruller R."/>
            <person name="Salamov A."/>
            <person name="Salih N.S."/>
            <person name="Samson R.A."/>
            <person name="Sandor E."/>
            <person name="Sanguinetti M."/>
            <person name="Schuetze T."/>
            <person name="Sepcic K."/>
            <person name="Shelest E."/>
            <person name="Sherlock G."/>
            <person name="Sophianopoulou V."/>
            <person name="Squina F.M."/>
            <person name="Sun H."/>
            <person name="Susca A."/>
            <person name="Todd R.B."/>
            <person name="Tsang A."/>
            <person name="Unkles S.E."/>
            <person name="van de Wiele N."/>
            <person name="van Rossen-Uffink D."/>
            <person name="Oliveira J.V."/>
            <person name="Vesth T.C."/>
            <person name="Visser J."/>
            <person name="Yu J.-H."/>
            <person name="Zhou M."/>
            <person name="Andersen M.R."/>
            <person name="Archer D.B."/>
            <person name="Baker S.E."/>
            <person name="Benoit I."/>
            <person name="Brakhage A.A."/>
            <person name="Braus G.H."/>
            <person name="Fischer R."/>
            <person name="Frisvad J.C."/>
            <person name="Goldman G.H."/>
            <person name="Houbraken J."/>
            <person name="Oakley B."/>
            <person name="Pocsi I."/>
            <person name="Scazzocchio C."/>
            <person name="Seiboth B."/>
            <person name="vanKuyk P.A."/>
            <person name="Wortman J."/>
            <person name="Dyer P.S."/>
            <person name="Grigoriev I.V."/>
        </authorList>
    </citation>
    <scope>NUCLEOTIDE SEQUENCE [LARGE SCALE GENOMIC DNA]</scope>
    <source>
        <strain evidence="3">DTO 134E9</strain>
    </source>
</reference>
<dbReference type="AlphaFoldDB" id="A0A1L9RGZ7"/>
<dbReference type="Proteomes" id="UP000184383">
    <property type="component" value="Unassembled WGS sequence"/>
</dbReference>
<name>A0A1L9RGZ7_ASPWE</name>
<evidence type="ECO:0000256" key="1">
    <source>
        <dbReference type="SAM" id="MobiDB-lite"/>
    </source>
</evidence>
<dbReference type="RefSeq" id="XP_040687860.1">
    <property type="nucleotide sequence ID" value="XM_040835712.1"/>
</dbReference>
<sequence>MADIFFFQLDPYAAAQNSQFNISNPGNRSSARPRWGGGSSGSGGGGGGGGGFGPRRVGRVDDVRGPECGSCR</sequence>